<accession>A0ACC6V173</accession>
<gene>
    <name evidence="1" type="ORF">TU35_004350</name>
</gene>
<proteinExistence type="predicted"/>
<reference evidence="1" key="1">
    <citation type="submission" date="2024-07" db="EMBL/GenBank/DDBJ databases">
        <title>Metagenome and Metagenome-Assembled Genomes of Archaea from a hot spring from the geothermal field of Los Azufres, Mexico.</title>
        <authorList>
            <person name="Marin-Paredes R."/>
            <person name="Martinez-Romero E."/>
            <person name="Servin-Garciduenas L.E."/>
        </authorList>
    </citation>
    <scope>NUCLEOTIDE SEQUENCE</scope>
</reference>
<comment type="caution">
    <text evidence="1">The sequence shown here is derived from an EMBL/GenBank/DDBJ whole genome shotgun (WGS) entry which is preliminary data.</text>
</comment>
<evidence type="ECO:0000313" key="1">
    <source>
        <dbReference type="EMBL" id="MFB6490474.1"/>
    </source>
</evidence>
<name>A0ACC6V173_9CREN</name>
<evidence type="ECO:0000313" key="2">
    <source>
        <dbReference type="Proteomes" id="UP000033636"/>
    </source>
</evidence>
<protein>
    <submittedName>
        <fullName evidence="1">Ornithine cyclodeaminase family protein</fullName>
    </submittedName>
</protein>
<sequence length="285" mass="30270">MKLVLNVDSAVDPRRLVDDIERALRAKHLVLPRRALTIGNVWFAPMASYVEGMGIGVKLVGIYPSASPPVKALAALIDPNTGEVLALADATKLTGWRTAAASALALRLIGVRPKVIGVVGAGVQAQYHIRVFREVFAPESIMLYSRSRAKEVAGMLGVKYAGLDEVLSADVVIAATNSAEPVVKGAKLGRGSVVISVGAPRPVRELDEDVKRRAGCALVDSPEAVEETDDVAGVEAVPLEDLLAGRRSCAFKEIALYKSVGYAPFDTAAVYHLYTRAEGVEVELS</sequence>
<dbReference type="Proteomes" id="UP000033636">
    <property type="component" value="Unassembled WGS sequence"/>
</dbReference>
<organism evidence="1 2">
    <name type="scientific">Thermoproteus sp. AZ2</name>
    <dbReference type="NCBI Taxonomy" id="1609232"/>
    <lineage>
        <taxon>Archaea</taxon>
        <taxon>Thermoproteota</taxon>
        <taxon>Thermoprotei</taxon>
        <taxon>Thermoproteales</taxon>
        <taxon>Thermoproteaceae</taxon>
        <taxon>Thermoproteus</taxon>
    </lineage>
</organism>
<dbReference type="EMBL" id="JZWT02000009">
    <property type="protein sequence ID" value="MFB6490474.1"/>
    <property type="molecule type" value="Genomic_DNA"/>
</dbReference>